<dbReference type="PROSITE" id="PS51688">
    <property type="entry name" value="ICA"/>
    <property type="match status" value="1"/>
</dbReference>
<dbReference type="InterPro" id="IPR030392">
    <property type="entry name" value="S74_ICA"/>
</dbReference>
<dbReference type="EMBL" id="BMKK01000005">
    <property type="protein sequence ID" value="GGD61763.1"/>
    <property type="molecule type" value="Genomic_DNA"/>
</dbReference>
<keyword evidence="1" id="KW-0175">Coiled coil</keyword>
<feature type="coiled-coil region" evidence="1">
    <location>
        <begin position="474"/>
        <end position="501"/>
    </location>
</feature>
<sequence>MKNIRIYLIVLGQYLSLTSFAQSISLTPSNISVNKSGVDDLTIKTSQNPNLSGVRYNGSFDTPTAVINDNTLLDLRAQGFDGSNFVSGATLRFQSTENWTTTTTGTAIYFYTTANGTLSNTERMVINHDGKVGIGTSSPQVELEVVGNGGFGVKSFGNGNSFNSHIFGAKASGSQTTPTASTNDQILARFEGHGHNGSYFEEGARIEIRAKENWQSAENGSEINFYTAPINGDTPLRRMTIAENGNIGINNTAPAHYLEVLADNDDGIAVKRFSGIPTIFGVEAGGNSNIPSASLNDQILMRLGGKGHDGAGFTNAKARIDFRVANNWTSTNTPTAIDFSTTPASTTTPQVQMTLSAPGNLGIGRLPTAGFRLEVEGDAAKNTAGNWSSHSDRRLKTNILYLNSQEMLQKVLNLKGVTYEWNDTKTGTKRPTGIQYGFIAQEIKEVFPTKIKEDPNGYLMTAYGDYDPMFVESIKALKELIDEQKREIELLKNRLSGVEANNKIKTDKMP</sequence>
<dbReference type="RefSeq" id="WP_188766657.1">
    <property type="nucleotide sequence ID" value="NZ_BMKK01000005.1"/>
</dbReference>
<dbReference type="AlphaFoldDB" id="A0A917DS87"/>
<dbReference type="Gene3D" id="1.10.10.10">
    <property type="entry name" value="Winged helix-like DNA-binding domain superfamily/Winged helix DNA-binding domain"/>
    <property type="match status" value="1"/>
</dbReference>
<dbReference type="Proteomes" id="UP000609064">
    <property type="component" value="Unassembled WGS sequence"/>
</dbReference>
<name>A0A917DS87_9BACT</name>
<protein>
    <recommendedName>
        <fullName evidence="3">Peptidase S74 domain-containing protein</fullName>
    </recommendedName>
</protein>
<proteinExistence type="predicted"/>
<evidence type="ECO:0000313" key="4">
    <source>
        <dbReference type="EMBL" id="GGD61763.1"/>
    </source>
</evidence>
<evidence type="ECO:0000313" key="5">
    <source>
        <dbReference type="Proteomes" id="UP000609064"/>
    </source>
</evidence>
<keyword evidence="5" id="KW-1185">Reference proteome</keyword>
<dbReference type="InterPro" id="IPR036388">
    <property type="entry name" value="WH-like_DNA-bd_sf"/>
</dbReference>
<evidence type="ECO:0000256" key="2">
    <source>
        <dbReference type="SAM" id="SignalP"/>
    </source>
</evidence>
<gene>
    <name evidence="4" type="ORF">GCM10011514_27260</name>
</gene>
<comment type="caution">
    <text evidence="4">The sequence shown here is derived from an EMBL/GenBank/DDBJ whole genome shotgun (WGS) entry which is preliminary data.</text>
</comment>
<reference evidence="4" key="1">
    <citation type="journal article" date="2014" name="Int. J. Syst. Evol. Microbiol.">
        <title>Complete genome sequence of Corynebacterium casei LMG S-19264T (=DSM 44701T), isolated from a smear-ripened cheese.</title>
        <authorList>
            <consortium name="US DOE Joint Genome Institute (JGI-PGF)"/>
            <person name="Walter F."/>
            <person name="Albersmeier A."/>
            <person name="Kalinowski J."/>
            <person name="Ruckert C."/>
        </authorList>
    </citation>
    <scope>NUCLEOTIDE SEQUENCE</scope>
    <source>
        <strain evidence="4">CGMCC 1.15958</strain>
    </source>
</reference>
<feature type="signal peptide" evidence="2">
    <location>
        <begin position="1"/>
        <end position="21"/>
    </location>
</feature>
<dbReference type="Pfam" id="PF13884">
    <property type="entry name" value="Peptidase_S74"/>
    <property type="match status" value="1"/>
</dbReference>
<evidence type="ECO:0000256" key="1">
    <source>
        <dbReference type="SAM" id="Coils"/>
    </source>
</evidence>
<evidence type="ECO:0000259" key="3">
    <source>
        <dbReference type="PROSITE" id="PS51688"/>
    </source>
</evidence>
<accession>A0A917DS87</accession>
<feature type="domain" description="Peptidase S74" evidence="3">
    <location>
        <begin position="391"/>
        <end position="488"/>
    </location>
</feature>
<keyword evidence="2" id="KW-0732">Signal</keyword>
<reference evidence="4" key="2">
    <citation type="submission" date="2020-09" db="EMBL/GenBank/DDBJ databases">
        <authorList>
            <person name="Sun Q."/>
            <person name="Zhou Y."/>
        </authorList>
    </citation>
    <scope>NUCLEOTIDE SEQUENCE</scope>
    <source>
        <strain evidence="4">CGMCC 1.15958</strain>
    </source>
</reference>
<feature type="chain" id="PRO_5036883181" description="Peptidase S74 domain-containing protein" evidence="2">
    <location>
        <begin position="22"/>
        <end position="510"/>
    </location>
</feature>
<organism evidence="4 5">
    <name type="scientific">Emticicia aquatilis</name>
    <dbReference type="NCBI Taxonomy" id="1537369"/>
    <lineage>
        <taxon>Bacteria</taxon>
        <taxon>Pseudomonadati</taxon>
        <taxon>Bacteroidota</taxon>
        <taxon>Cytophagia</taxon>
        <taxon>Cytophagales</taxon>
        <taxon>Leadbetterellaceae</taxon>
        <taxon>Emticicia</taxon>
    </lineage>
</organism>